<evidence type="ECO:0000313" key="1">
    <source>
        <dbReference type="EMBL" id="UQS26386.1"/>
    </source>
</evidence>
<name>A0ABY4P2C3_9PSEU</name>
<proteinExistence type="predicted"/>
<accession>A0ABY4P2C3</accession>
<sequence>MAGVWSSSRVWWECSRTPGYAGQAHLARELAGVTPAVLVRERHGLAAPDPAAAVAVF</sequence>
<protein>
    <submittedName>
        <fullName evidence="1">Uncharacterized protein</fullName>
    </submittedName>
</protein>
<keyword evidence="2" id="KW-1185">Reference proteome</keyword>
<dbReference type="Proteomes" id="UP000830158">
    <property type="component" value="Chromosome"/>
</dbReference>
<reference evidence="1" key="1">
    <citation type="submission" date="2022-01" db="EMBL/GenBank/DDBJ databases">
        <title>PSI-footprinting approach for the identification of protein synthesis inhibitor producers.</title>
        <authorList>
            <person name="Handel F."/>
            <person name="Kulik A."/>
            <person name="Wex K.W."/>
            <person name="Berscheid A."/>
            <person name="Saur J.S."/>
            <person name="Winkler A."/>
            <person name="Wibberg D."/>
            <person name="Kalinowski J."/>
            <person name="Broetz-Oesterhelt H."/>
            <person name="Mast Y."/>
        </authorList>
    </citation>
    <scope>NUCLEOTIDE SEQUENCE</scope>
    <source>
        <strain evidence="1">KNN 49.3e</strain>
    </source>
</reference>
<organism evidence="1 2">
    <name type="scientific">Amycolatopsis thermalba</name>
    <dbReference type="NCBI Taxonomy" id="944492"/>
    <lineage>
        <taxon>Bacteria</taxon>
        <taxon>Bacillati</taxon>
        <taxon>Actinomycetota</taxon>
        <taxon>Actinomycetes</taxon>
        <taxon>Pseudonocardiales</taxon>
        <taxon>Pseudonocardiaceae</taxon>
        <taxon>Amycolatopsis</taxon>
    </lineage>
</organism>
<dbReference type="RefSeq" id="WP_162831171.1">
    <property type="nucleotide sequence ID" value="NZ_CP091196.1"/>
</dbReference>
<evidence type="ECO:0000313" key="2">
    <source>
        <dbReference type="Proteomes" id="UP000830158"/>
    </source>
</evidence>
<gene>
    <name evidence="1" type="ORF">L1857_28010</name>
</gene>
<dbReference type="EMBL" id="CP091196">
    <property type="protein sequence ID" value="UQS26386.1"/>
    <property type="molecule type" value="Genomic_DNA"/>
</dbReference>